<keyword evidence="1" id="KW-0648">Protein biosynthesis</keyword>
<feature type="binding site" evidence="1">
    <location>
        <position position="138"/>
    </location>
    <ligand>
        <name>Fe cation</name>
        <dbReference type="ChEBI" id="CHEBI:24875"/>
    </ligand>
</feature>
<comment type="cofactor">
    <cofactor evidence="1">
        <name>Fe(2+)</name>
        <dbReference type="ChEBI" id="CHEBI:29033"/>
    </cofactor>
    <text evidence="1">Binds 1 Fe(2+) ion.</text>
</comment>
<feature type="binding site" evidence="1">
    <location>
        <position position="134"/>
    </location>
    <ligand>
        <name>Fe cation</name>
        <dbReference type="ChEBI" id="CHEBI:24875"/>
    </ligand>
</feature>
<dbReference type="InterPro" id="IPR023635">
    <property type="entry name" value="Peptide_deformylase"/>
</dbReference>
<comment type="function">
    <text evidence="1">Removes the formyl group from the N-terminal Met of newly synthesized proteins. Requires at least a dipeptide for an efficient rate of reaction. N-terminal L-methionine is a prerequisite for activity but the enzyme has broad specificity at other positions.</text>
</comment>
<sequence>MAIRKIRTDEDPILRKKSKEVSNYNERLRILIEDMYETMDLAPGVGLAAPQIGILKRVIVVDDREEENNKRFYMINPLITHKDGEEIGMEGCLSVPEKQGTVKRAKHITVKYNDFEGNEKTMDAEDFLARILQHEIDHLDGILYTDKAIEMYEITQDDELEEDED</sequence>
<keyword evidence="3" id="KW-1185">Reference proteome</keyword>
<protein>
    <recommendedName>
        <fullName evidence="1">Peptide deformylase</fullName>
        <shortName evidence="1">PDF</shortName>
        <ecNumber evidence="1">3.5.1.88</ecNumber>
    </recommendedName>
    <alternativeName>
        <fullName evidence="1">Polypeptide deformylase</fullName>
    </alternativeName>
</protein>
<keyword evidence="1" id="KW-0408">Iron</keyword>
<dbReference type="EC" id="3.5.1.88" evidence="1"/>
<dbReference type="PIRSF" id="PIRSF004749">
    <property type="entry name" value="Pep_def"/>
    <property type="match status" value="1"/>
</dbReference>
<dbReference type="RefSeq" id="WP_216548971.1">
    <property type="nucleotide sequence ID" value="NZ_JAHLQO010000003.1"/>
</dbReference>
<feature type="active site" evidence="1">
    <location>
        <position position="135"/>
    </location>
</feature>
<dbReference type="Proteomes" id="UP000783742">
    <property type="component" value="Unassembled WGS sequence"/>
</dbReference>
<name>A0ABS6FGH9_9FIRM</name>
<proteinExistence type="inferred from homology"/>
<organism evidence="2 3">
    <name type="scientific">Peptoniphilus ovalis</name>
    <dbReference type="NCBI Taxonomy" id="2841503"/>
    <lineage>
        <taxon>Bacteria</taxon>
        <taxon>Bacillati</taxon>
        <taxon>Bacillota</taxon>
        <taxon>Tissierellia</taxon>
        <taxon>Tissierellales</taxon>
        <taxon>Peptoniphilaceae</taxon>
        <taxon>Peptoniphilus</taxon>
    </lineage>
</organism>
<evidence type="ECO:0000313" key="2">
    <source>
        <dbReference type="EMBL" id="MBU5669123.1"/>
    </source>
</evidence>
<dbReference type="HAMAP" id="MF_00163">
    <property type="entry name" value="Pep_deformylase"/>
    <property type="match status" value="1"/>
</dbReference>
<accession>A0ABS6FGH9</accession>
<dbReference type="PANTHER" id="PTHR10458:SF22">
    <property type="entry name" value="PEPTIDE DEFORMYLASE"/>
    <property type="match status" value="1"/>
</dbReference>
<feature type="binding site" evidence="1">
    <location>
        <position position="92"/>
    </location>
    <ligand>
        <name>Fe cation</name>
        <dbReference type="ChEBI" id="CHEBI:24875"/>
    </ligand>
</feature>
<comment type="caution">
    <text evidence="2">The sequence shown here is derived from an EMBL/GenBank/DDBJ whole genome shotgun (WGS) entry which is preliminary data.</text>
</comment>
<gene>
    <name evidence="1 2" type="primary">def</name>
    <name evidence="2" type="ORF">KQI68_04620</name>
</gene>
<reference evidence="2 3" key="1">
    <citation type="submission" date="2021-06" db="EMBL/GenBank/DDBJ databases">
        <authorList>
            <person name="Sun Q."/>
            <person name="Li D."/>
        </authorList>
    </citation>
    <scope>NUCLEOTIDE SEQUENCE [LARGE SCALE GENOMIC DNA]</scope>
    <source>
        <strain evidence="2 3">MSJ-1</strain>
    </source>
</reference>
<comment type="catalytic activity">
    <reaction evidence="1">
        <text>N-terminal N-formyl-L-methionyl-[peptide] + H2O = N-terminal L-methionyl-[peptide] + formate</text>
        <dbReference type="Rhea" id="RHEA:24420"/>
        <dbReference type="Rhea" id="RHEA-COMP:10639"/>
        <dbReference type="Rhea" id="RHEA-COMP:10640"/>
        <dbReference type="ChEBI" id="CHEBI:15377"/>
        <dbReference type="ChEBI" id="CHEBI:15740"/>
        <dbReference type="ChEBI" id="CHEBI:49298"/>
        <dbReference type="ChEBI" id="CHEBI:64731"/>
        <dbReference type="EC" id="3.5.1.88"/>
    </reaction>
</comment>
<dbReference type="NCBIfam" id="NF001159">
    <property type="entry name" value="PRK00150.1-3"/>
    <property type="match status" value="1"/>
</dbReference>
<dbReference type="NCBIfam" id="TIGR00079">
    <property type="entry name" value="pept_deformyl"/>
    <property type="match status" value="1"/>
</dbReference>
<dbReference type="Pfam" id="PF01327">
    <property type="entry name" value="Pep_deformylase"/>
    <property type="match status" value="1"/>
</dbReference>
<keyword evidence="1 2" id="KW-0378">Hydrolase</keyword>
<dbReference type="PANTHER" id="PTHR10458">
    <property type="entry name" value="PEPTIDE DEFORMYLASE"/>
    <property type="match status" value="1"/>
</dbReference>
<dbReference type="CDD" id="cd00487">
    <property type="entry name" value="Pep_deformylase"/>
    <property type="match status" value="1"/>
</dbReference>
<dbReference type="GO" id="GO:0042586">
    <property type="term" value="F:peptide deformylase activity"/>
    <property type="evidence" value="ECO:0007669"/>
    <property type="project" value="UniProtKB-EC"/>
</dbReference>
<dbReference type="EMBL" id="JAHLQO010000003">
    <property type="protein sequence ID" value="MBU5669123.1"/>
    <property type="molecule type" value="Genomic_DNA"/>
</dbReference>
<comment type="similarity">
    <text evidence="1">Belongs to the polypeptide deformylase family.</text>
</comment>
<evidence type="ECO:0000256" key="1">
    <source>
        <dbReference type="HAMAP-Rule" id="MF_00163"/>
    </source>
</evidence>
<evidence type="ECO:0000313" key="3">
    <source>
        <dbReference type="Proteomes" id="UP000783742"/>
    </source>
</evidence>
<keyword evidence="1" id="KW-0479">Metal-binding</keyword>